<organism evidence="1 2">
    <name type="scientific">Pedobacter frigoris</name>
    <dbReference type="NCBI Taxonomy" id="2571272"/>
    <lineage>
        <taxon>Bacteria</taxon>
        <taxon>Pseudomonadati</taxon>
        <taxon>Bacteroidota</taxon>
        <taxon>Sphingobacteriia</taxon>
        <taxon>Sphingobacteriales</taxon>
        <taxon>Sphingobacteriaceae</taxon>
        <taxon>Pedobacter</taxon>
    </lineage>
</organism>
<sequence length="184" mass="20937">MNKFRRQVNRLSAKGFGSALIILAFLLVSSCFEAGNGRKVSQVDTVVAMKDSSLRQVSSAQDTTKKGRYVPPEISEEAMQRAVVSKSDSSFHVYNNIRADYRIIGYELPDTNSRKMVLFSVFTSDVKDNPFHCPYGAYYDSAQQDELVIKYTGEQEFFIKATISENSKKSSTVYFQKKWVEFEE</sequence>
<evidence type="ECO:0000313" key="1">
    <source>
        <dbReference type="EMBL" id="TKC06095.1"/>
    </source>
</evidence>
<evidence type="ECO:0000313" key="2">
    <source>
        <dbReference type="Proteomes" id="UP000307244"/>
    </source>
</evidence>
<dbReference type="PROSITE" id="PS51257">
    <property type="entry name" value="PROKAR_LIPOPROTEIN"/>
    <property type="match status" value="1"/>
</dbReference>
<protein>
    <recommendedName>
        <fullName evidence="3">Lipoprotein</fullName>
    </recommendedName>
</protein>
<comment type="caution">
    <text evidence="1">The sequence shown here is derived from an EMBL/GenBank/DDBJ whole genome shotgun (WGS) entry which is preliminary data.</text>
</comment>
<dbReference type="OrthoDB" id="7340239at2"/>
<reference evidence="1 2" key="1">
    <citation type="submission" date="2019-04" db="EMBL/GenBank/DDBJ databases">
        <title>Pedobacter sp. RP-3-15 sp. nov., isolated from Arctic soil.</title>
        <authorList>
            <person name="Dahal R.H."/>
            <person name="Kim D.-U."/>
        </authorList>
    </citation>
    <scope>NUCLEOTIDE SEQUENCE [LARGE SCALE GENOMIC DNA]</scope>
    <source>
        <strain evidence="1 2">RP-3-15</strain>
    </source>
</reference>
<proteinExistence type="predicted"/>
<keyword evidence="2" id="KW-1185">Reference proteome</keyword>
<dbReference type="Proteomes" id="UP000307244">
    <property type="component" value="Unassembled WGS sequence"/>
</dbReference>
<gene>
    <name evidence="1" type="ORF">FA047_12255</name>
</gene>
<name>A0A4U1CH50_9SPHI</name>
<accession>A0A4U1CH50</accession>
<evidence type="ECO:0008006" key="3">
    <source>
        <dbReference type="Google" id="ProtNLM"/>
    </source>
</evidence>
<dbReference type="EMBL" id="SWBQ01000003">
    <property type="protein sequence ID" value="TKC06095.1"/>
    <property type="molecule type" value="Genomic_DNA"/>
</dbReference>
<dbReference type="AlphaFoldDB" id="A0A4U1CH50"/>
<dbReference type="RefSeq" id="WP_136836354.1">
    <property type="nucleotide sequence ID" value="NZ_SWBQ01000003.1"/>
</dbReference>